<dbReference type="Proteomes" id="UP000254924">
    <property type="component" value="Unassembled WGS sequence"/>
</dbReference>
<dbReference type="CDD" id="cd03362">
    <property type="entry name" value="TOPRIM_TopoIA_TopoIII"/>
    <property type="match status" value="1"/>
</dbReference>
<dbReference type="Gene3D" id="1.10.460.10">
    <property type="entry name" value="Topoisomerase I, domain 2"/>
    <property type="match status" value="1"/>
</dbReference>
<keyword evidence="14" id="KW-1185">Reference proteome</keyword>
<evidence type="ECO:0000256" key="2">
    <source>
        <dbReference type="ARBA" id="ARBA00009446"/>
    </source>
</evidence>
<evidence type="ECO:0000259" key="12">
    <source>
        <dbReference type="PROSITE" id="PS52039"/>
    </source>
</evidence>
<dbReference type="SMART" id="SM00493">
    <property type="entry name" value="TOPRIM"/>
    <property type="match status" value="1"/>
</dbReference>
<dbReference type="PROSITE" id="PS52039">
    <property type="entry name" value="TOPO_IA_2"/>
    <property type="match status" value="1"/>
</dbReference>
<protein>
    <recommendedName>
        <fullName evidence="3">DNA topoisomerase</fullName>
        <ecNumber evidence="3">5.6.2.1</ecNumber>
    </recommendedName>
    <alternativeName>
        <fullName evidence="10">Omega-protein</fullName>
    </alternativeName>
    <alternativeName>
        <fullName evidence="9">Relaxing enzyme</fullName>
    </alternativeName>
    <alternativeName>
        <fullName evidence="7">Swivelase</fullName>
    </alternativeName>
    <alternativeName>
        <fullName evidence="8">Untwisting enzyme</fullName>
    </alternativeName>
</protein>
<feature type="domain" description="Topo IA-type catalytic" evidence="12">
    <location>
        <begin position="174"/>
        <end position="638"/>
    </location>
</feature>
<evidence type="ECO:0000313" key="14">
    <source>
        <dbReference type="Proteomes" id="UP000254924"/>
    </source>
</evidence>
<evidence type="ECO:0000256" key="7">
    <source>
        <dbReference type="ARBA" id="ARBA00030003"/>
    </source>
</evidence>
<keyword evidence="4" id="KW-0799">Topoisomerase</keyword>
<gene>
    <name evidence="13" type="primary">topB</name>
    <name evidence="13" type="ORF">NCTC12224_00023</name>
</gene>
<evidence type="ECO:0000256" key="1">
    <source>
        <dbReference type="ARBA" id="ARBA00000213"/>
    </source>
</evidence>
<dbReference type="PANTHER" id="PTHR11390:SF21">
    <property type="entry name" value="DNA TOPOISOMERASE 3-ALPHA"/>
    <property type="match status" value="1"/>
</dbReference>
<dbReference type="InterPro" id="IPR003602">
    <property type="entry name" value="Topo_IA_DNA-bd_dom"/>
</dbReference>
<evidence type="ECO:0000256" key="11">
    <source>
        <dbReference type="SAM" id="MobiDB-lite"/>
    </source>
</evidence>
<name>A0A380JZI0_9STRE</name>
<dbReference type="PRINTS" id="PR00417">
    <property type="entry name" value="PRTPISMRASEI"/>
</dbReference>
<dbReference type="GO" id="GO:0003677">
    <property type="term" value="F:DNA binding"/>
    <property type="evidence" value="ECO:0007669"/>
    <property type="project" value="UniProtKB-KW"/>
</dbReference>
<keyword evidence="5" id="KW-0238">DNA-binding</keyword>
<dbReference type="Pfam" id="PF01131">
    <property type="entry name" value="Topoisom_bac"/>
    <property type="match status" value="1"/>
</dbReference>
<dbReference type="GO" id="GO:0006310">
    <property type="term" value="P:DNA recombination"/>
    <property type="evidence" value="ECO:0007669"/>
    <property type="project" value="TreeGrafter"/>
</dbReference>
<dbReference type="Gene3D" id="2.70.20.10">
    <property type="entry name" value="Topoisomerase I, domain 3"/>
    <property type="match status" value="1"/>
</dbReference>
<dbReference type="Pfam" id="PF01751">
    <property type="entry name" value="Toprim"/>
    <property type="match status" value="1"/>
</dbReference>
<dbReference type="InterPro" id="IPR034144">
    <property type="entry name" value="TOPRIM_TopoIII"/>
</dbReference>
<organism evidence="13 14">
    <name type="scientific">Streptococcus hyointestinalis</name>
    <dbReference type="NCBI Taxonomy" id="1337"/>
    <lineage>
        <taxon>Bacteria</taxon>
        <taxon>Bacillati</taxon>
        <taxon>Bacillota</taxon>
        <taxon>Bacilli</taxon>
        <taxon>Lactobacillales</taxon>
        <taxon>Streptococcaceae</taxon>
        <taxon>Streptococcus</taxon>
    </lineage>
</organism>
<comment type="catalytic activity">
    <reaction evidence="1">
        <text>ATP-independent breakage of single-stranded DNA, followed by passage and rejoining.</text>
        <dbReference type="EC" id="5.6.2.1"/>
    </reaction>
</comment>
<evidence type="ECO:0000256" key="9">
    <source>
        <dbReference type="ARBA" id="ARBA00032235"/>
    </source>
</evidence>
<keyword evidence="6 13" id="KW-0413">Isomerase</keyword>
<evidence type="ECO:0000256" key="5">
    <source>
        <dbReference type="ARBA" id="ARBA00023125"/>
    </source>
</evidence>
<dbReference type="GO" id="GO:0003917">
    <property type="term" value="F:DNA topoisomerase type I (single strand cut, ATP-independent) activity"/>
    <property type="evidence" value="ECO:0007669"/>
    <property type="project" value="UniProtKB-EC"/>
</dbReference>
<dbReference type="PANTHER" id="PTHR11390">
    <property type="entry name" value="PROKARYOTIC DNA TOPOISOMERASE"/>
    <property type="match status" value="1"/>
</dbReference>
<dbReference type="Gene3D" id="3.40.50.140">
    <property type="match status" value="1"/>
</dbReference>
<dbReference type="InterPro" id="IPR013826">
    <property type="entry name" value="Topo_IA_cen_sub3"/>
</dbReference>
<evidence type="ECO:0000313" key="13">
    <source>
        <dbReference type="EMBL" id="SUN57939.1"/>
    </source>
</evidence>
<dbReference type="SMART" id="SM00436">
    <property type="entry name" value="TOP1Bc"/>
    <property type="match status" value="1"/>
</dbReference>
<dbReference type="InterPro" id="IPR013824">
    <property type="entry name" value="Topo_IA_cen_sub1"/>
</dbReference>
<accession>A0A380JZI0</accession>
<dbReference type="InterPro" id="IPR003601">
    <property type="entry name" value="Topo_IA_2"/>
</dbReference>
<dbReference type="SMART" id="SM00437">
    <property type="entry name" value="TOP1Ac"/>
    <property type="match status" value="1"/>
</dbReference>
<evidence type="ECO:0000256" key="6">
    <source>
        <dbReference type="ARBA" id="ARBA00023235"/>
    </source>
</evidence>
<dbReference type="Pfam" id="PF13342">
    <property type="entry name" value="Toprim_Crpt"/>
    <property type="match status" value="1"/>
</dbReference>
<dbReference type="InterPro" id="IPR025589">
    <property type="entry name" value="Toprim_C_rpt"/>
</dbReference>
<dbReference type="InterPro" id="IPR006171">
    <property type="entry name" value="TOPRIM_dom"/>
</dbReference>
<reference evidence="13 14" key="1">
    <citation type="submission" date="2018-06" db="EMBL/GenBank/DDBJ databases">
        <authorList>
            <consortium name="Pathogen Informatics"/>
            <person name="Doyle S."/>
        </authorList>
    </citation>
    <scope>NUCLEOTIDE SEQUENCE [LARGE SCALE GENOMIC DNA]</scope>
    <source>
        <strain evidence="13 14">NCTC12224</strain>
    </source>
</reference>
<dbReference type="InterPro" id="IPR013497">
    <property type="entry name" value="Topo_IA_cen"/>
</dbReference>
<dbReference type="InterPro" id="IPR023405">
    <property type="entry name" value="Topo_IA_core_domain"/>
</dbReference>
<feature type="compositionally biased region" description="Basic residues" evidence="11">
    <location>
        <begin position="764"/>
        <end position="773"/>
    </location>
</feature>
<dbReference type="InterPro" id="IPR013825">
    <property type="entry name" value="Topo_IA_cen_sub2"/>
</dbReference>
<evidence type="ECO:0000256" key="3">
    <source>
        <dbReference type="ARBA" id="ARBA00012891"/>
    </source>
</evidence>
<comment type="similarity">
    <text evidence="2">Belongs to the type IA topoisomerase family.</text>
</comment>
<dbReference type="OrthoDB" id="9803554at2"/>
<dbReference type="GO" id="GO:0006265">
    <property type="term" value="P:DNA topological change"/>
    <property type="evidence" value="ECO:0007669"/>
    <property type="project" value="InterPro"/>
</dbReference>
<dbReference type="EMBL" id="UHFN01000002">
    <property type="protein sequence ID" value="SUN57939.1"/>
    <property type="molecule type" value="Genomic_DNA"/>
</dbReference>
<dbReference type="EC" id="5.6.2.1" evidence="3"/>
<evidence type="ECO:0000256" key="4">
    <source>
        <dbReference type="ARBA" id="ARBA00023029"/>
    </source>
</evidence>
<dbReference type="Gene3D" id="1.10.290.10">
    <property type="entry name" value="Topoisomerase I, domain 4"/>
    <property type="match status" value="1"/>
</dbReference>
<dbReference type="AlphaFoldDB" id="A0A380JZI0"/>
<evidence type="ECO:0000256" key="8">
    <source>
        <dbReference type="ARBA" id="ARBA00031985"/>
    </source>
</evidence>
<evidence type="ECO:0000256" key="10">
    <source>
        <dbReference type="ARBA" id="ARBA00032877"/>
    </source>
</evidence>
<proteinExistence type="inferred from homology"/>
<sequence length="779" mass="88409">MHVILAEKTSQAIAYYIAFTGDKRSEDIIEKEVKPKGYILVKNVEALGGVTAVITWAIGHLTQLKEPEEYKEEWKQWSLETLPIIPETFQYRPISGSKTAAKQFENVKYWLEKANTIVWAGDIDREGSYISYSICLLAGVWGDKSKTYKSLWVDDLSPKPVLKGFRNLKSIDYRYKQAIEAQTRAKADWLLGMNASRALALYLRKYGHVDGKVAVGRIMTPTLFFVYLREKEIENFVPRTYYELEATFEHANGTYKGKYIPKDMEYTKGDKKGQKWKGDCDTKEQWEKLIADERFVGDTSTGIITEHTVETKYSRSPRLFNLSGMQRYMNKKMGLDPNQVLEILEELYDKDKVTTYPRTPSVHISKERYETMVATTEQMADQLGVSHDMITFPEKADGFYVNNKKAAVHAALTVTEKFPTKEQLASWSEPKRAIYIEIAKRCMAMFLPKYEYEQTTIITKVGNALFKTIGNVPKAEGWKVLWKENELLDSDEAENKTLIPVEKGNNVKPTLSTVEKTTTKPPLYTLGTLLDAMETAGRQFEDEELRQVMAETQGLGTEATRASILDKLVTNEWIVIKKGKVHLTALGRLICYAVEKEKLLSDAKTTALWEQSLRKITEGTNTPEKFLGNILRYLGVNSTESNLFVNLDSYIKTLDFSEYKESSSLGVCPKCGAPIKVFKKVAKCENGLVSEDDRAKGKEPSCDFIIYLEVATKKITKSQVADLVTKRKTRLIKGFKRKNGETFDAHLILNDNNEVAFASPEKKGTKKGSKRTSKAGNRA</sequence>
<feature type="region of interest" description="Disordered" evidence="11">
    <location>
        <begin position="758"/>
        <end position="779"/>
    </location>
</feature>
<dbReference type="InterPro" id="IPR000380">
    <property type="entry name" value="Topo_IA"/>
</dbReference>
<dbReference type="SUPFAM" id="SSF56712">
    <property type="entry name" value="Prokaryotic type I DNA topoisomerase"/>
    <property type="match status" value="1"/>
</dbReference>
<dbReference type="GO" id="GO:0043597">
    <property type="term" value="C:cytoplasmic replication fork"/>
    <property type="evidence" value="ECO:0007669"/>
    <property type="project" value="TreeGrafter"/>
</dbReference>
<dbReference type="GO" id="GO:0006281">
    <property type="term" value="P:DNA repair"/>
    <property type="evidence" value="ECO:0007669"/>
    <property type="project" value="TreeGrafter"/>
</dbReference>